<dbReference type="GO" id="GO:0031419">
    <property type="term" value="F:cobalamin binding"/>
    <property type="evidence" value="ECO:0007669"/>
    <property type="project" value="InterPro"/>
</dbReference>
<dbReference type="SFLD" id="SFLDG01123">
    <property type="entry name" value="methyltransferase_(Class_B)"/>
    <property type="match status" value="1"/>
</dbReference>
<keyword evidence="4" id="KW-0408">Iron</keyword>
<dbReference type="SFLD" id="SFLDS00029">
    <property type="entry name" value="Radical_SAM"/>
    <property type="match status" value="1"/>
</dbReference>
<protein>
    <recommendedName>
        <fullName evidence="6">Radical SAM core domain-containing protein</fullName>
    </recommendedName>
</protein>
<dbReference type="SFLD" id="SFLDG01082">
    <property type="entry name" value="B12-binding_domain_containing"/>
    <property type="match status" value="1"/>
</dbReference>
<comment type="caution">
    <text evidence="7">The sequence shown here is derived from an EMBL/GenBank/DDBJ whole genome shotgun (WGS) entry which is preliminary data.</text>
</comment>
<dbReference type="InterPro" id="IPR058240">
    <property type="entry name" value="rSAM_sf"/>
</dbReference>
<evidence type="ECO:0000256" key="3">
    <source>
        <dbReference type="ARBA" id="ARBA00022723"/>
    </source>
</evidence>
<evidence type="ECO:0000259" key="6">
    <source>
        <dbReference type="PROSITE" id="PS51918"/>
    </source>
</evidence>
<dbReference type="Pfam" id="PF02310">
    <property type="entry name" value="B12-binding"/>
    <property type="match status" value="1"/>
</dbReference>
<dbReference type="Gene3D" id="3.40.50.280">
    <property type="entry name" value="Cobalamin-binding domain"/>
    <property type="match status" value="1"/>
</dbReference>
<dbReference type="GO" id="GO:0005829">
    <property type="term" value="C:cytosol"/>
    <property type="evidence" value="ECO:0007669"/>
    <property type="project" value="TreeGrafter"/>
</dbReference>
<evidence type="ECO:0000256" key="5">
    <source>
        <dbReference type="ARBA" id="ARBA00023014"/>
    </source>
</evidence>
<dbReference type="Gene3D" id="3.80.30.20">
    <property type="entry name" value="tm_1862 like domain"/>
    <property type="match status" value="1"/>
</dbReference>
<proteinExistence type="predicted"/>
<dbReference type="Pfam" id="PF04055">
    <property type="entry name" value="Radical_SAM"/>
    <property type="match status" value="1"/>
</dbReference>
<dbReference type="InterPro" id="IPR034530">
    <property type="entry name" value="HpnP-like"/>
</dbReference>
<dbReference type="EMBL" id="BART01000407">
    <property type="protein sequence ID" value="GAG71942.1"/>
    <property type="molecule type" value="Genomic_DNA"/>
</dbReference>
<dbReference type="Pfam" id="PF13282">
    <property type="entry name" value="DUF4070"/>
    <property type="match status" value="1"/>
</dbReference>
<dbReference type="AlphaFoldDB" id="X1ARI2"/>
<keyword evidence="5" id="KW-0411">Iron-sulfur</keyword>
<dbReference type="SUPFAM" id="SSF102114">
    <property type="entry name" value="Radical SAM enzymes"/>
    <property type="match status" value="1"/>
</dbReference>
<evidence type="ECO:0000256" key="4">
    <source>
        <dbReference type="ARBA" id="ARBA00023004"/>
    </source>
</evidence>
<sequence>MKILLVYPDYEETFWSFKRVLRILGKKASFPPLGLLTVGAMLPKDWEKRLVDMNTDILKDEYIKWADYIFISAMIVQKESARRVINKVKKLGKPIVAGGPLFTTGWEEFTDVDHLVLGEVEETFPAIVEDLKNGTLKKMYTNDRFPDIKEVVIPDWNLIKVKNYNSLCIQLSRGCPFNCEFCDVVQLNGRLPRMKSKEQLIAELEALYRRGWRAGVFFVDDNFIGNKAILKKEYMPAIIEWQKKKKHPFTFNTQVSINLADDKKLMELMVEASFTAVFIGIETPDADGLEECGKFQNKNRDLIESVKIIQNSGMEVQGGFIVGFDSDKVSIFQRQIEFIQKSGIVTAMVGLLIALPKTRLYQRLKETNRLVKRTTGDNTKISSLNFIPKMDKNVLLNGFKKISSTIYAPKSYYERIKTLLREYKPVNRKKQKIRIYHIRALIGSIWWLGIKQRGRHYFWKLILWSILKRPSLFPYAIGFSLAGIHFRSIS</sequence>
<dbReference type="PROSITE" id="PS51918">
    <property type="entry name" value="RADICAL_SAM"/>
    <property type="match status" value="1"/>
</dbReference>
<dbReference type="InterPro" id="IPR007197">
    <property type="entry name" value="rSAM"/>
</dbReference>
<dbReference type="InterPro" id="IPR051198">
    <property type="entry name" value="BchE-like"/>
</dbReference>
<evidence type="ECO:0000256" key="1">
    <source>
        <dbReference type="ARBA" id="ARBA00001966"/>
    </source>
</evidence>
<dbReference type="InterPro" id="IPR023404">
    <property type="entry name" value="rSAM_horseshoe"/>
</dbReference>
<dbReference type="GO" id="GO:0003824">
    <property type="term" value="F:catalytic activity"/>
    <property type="evidence" value="ECO:0007669"/>
    <property type="project" value="InterPro"/>
</dbReference>
<name>X1ARI2_9ZZZZ</name>
<dbReference type="InterPro" id="IPR025274">
    <property type="entry name" value="DUF4070"/>
</dbReference>
<organism evidence="7">
    <name type="scientific">marine sediment metagenome</name>
    <dbReference type="NCBI Taxonomy" id="412755"/>
    <lineage>
        <taxon>unclassified sequences</taxon>
        <taxon>metagenomes</taxon>
        <taxon>ecological metagenomes</taxon>
    </lineage>
</organism>
<dbReference type="GO" id="GO:0046872">
    <property type="term" value="F:metal ion binding"/>
    <property type="evidence" value="ECO:0007669"/>
    <property type="project" value="UniProtKB-KW"/>
</dbReference>
<dbReference type="PANTHER" id="PTHR43409">
    <property type="entry name" value="ANAEROBIC MAGNESIUM-PROTOPORPHYRIN IX MONOMETHYL ESTER CYCLASE-RELATED"/>
    <property type="match status" value="1"/>
</dbReference>
<gene>
    <name evidence="7" type="ORF">S01H4_01998</name>
</gene>
<evidence type="ECO:0000256" key="2">
    <source>
        <dbReference type="ARBA" id="ARBA00022691"/>
    </source>
</evidence>
<keyword evidence="2" id="KW-0949">S-adenosyl-L-methionine</keyword>
<reference evidence="7" key="1">
    <citation type="journal article" date="2014" name="Front. Microbiol.">
        <title>High frequency of phylogenetically diverse reductive dehalogenase-homologous genes in deep subseafloor sedimentary metagenomes.</title>
        <authorList>
            <person name="Kawai M."/>
            <person name="Futagami T."/>
            <person name="Toyoda A."/>
            <person name="Takaki Y."/>
            <person name="Nishi S."/>
            <person name="Hori S."/>
            <person name="Arai W."/>
            <person name="Tsubouchi T."/>
            <person name="Morono Y."/>
            <person name="Uchiyama I."/>
            <person name="Ito T."/>
            <person name="Fujiyama A."/>
            <person name="Inagaki F."/>
            <person name="Takami H."/>
        </authorList>
    </citation>
    <scope>NUCLEOTIDE SEQUENCE</scope>
    <source>
        <strain evidence="7">Expedition CK06-06</strain>
    </source>
</reference>
<keyword evidence="3" id="KW-0479">Metal-binding</keyword>
<dbReference type="CDD" id="cd01335">
    <property type="entry name" value="Radical_SAM"/>
    <property type="match status" value="1"/>
</dbReference>
<dbReference type="GO" id="GO:0051536">
    <property type="term" value="F:iron-sulfur cluster binding"/>
    <property type="evidence" value="ECO:0007669"/>
    <property type="project" value="UniProtKB-KW"/>
</dbReference>
<dbReference type="SMART" id="SM00729">
    <property type="entry name" value="Elp3"/>
    <property type="match status" value="1"/>
</dbReference>
<comment type="cofactor">
    <cofactor evidence="1">
        <name>[4Fe-4S] cluster</name>
        <dbReference type="ChEBI" id="CHEBI:49883"/>
    </cofactor>
</comment>
<evidence type="ECO:0000313" key="7">
    <source>
        <dbReference type="EMBL" id="GAG71942.1"/>
    </source>
</evidence>
<dbReference type="InterPro" id="IPR006638">
    <property type="entry name" value="Elp3/MiaA/NifB-like_rSAM"/>
</dbReference>
<dbReference type="PANTHER" id="PTHR43409:SF3">
    <property type="entry name" value="HYPOTHETICAL METHYLTRANSFERASE"/>
    <property type="match status" value="1"/>
</dbReference>
<dbReference type="SFLD" id="SFLDF00303">
    <property type="entry name" value="hopanoid_C2-methyltransferase"/>
    <property type="match status" value="1"/>
</dbReference>
<feature type="domain" description="Radical SAM core" evidence="6">
    <location>
        <begin position="161"/>
        <end position="389"/>
    </location>
</feature>
<dbReference type="InterPro" id="IPR034466">
    <property type="entry name" value="Methyltransferase_Class_B"/>
</dbReference>
<accession>X1ARI2</accession>
<dbReference type="InterPro" id="IPR006158">
    <property type="entry name" value="Cobalamin-bd"/>
</dbReference>